<dbReference type="NCBIfam" id="NF008113">
    <property type="entry name" value="PRK10860.1"/>
    <property type="match status" value="1"/>
</dbReference>
<dbReference type="Pfam" id="PF00383">
    <property type="entry name" value="dCMP_cyt_deam_1"/>
    <property type="match status" value="1"/>
</dbReference>
<dbReference type="EMBL" id="DSHW01000048">
    <property type="protein sequence ID" value="HEQ87898.1"/>
    <property type="molecule type" value="Genomic_DNA"/>
</dbReference>
<feature type="active site" description="Proton donor" evidence="7">
    <location>
        <position position="78"/>
    </location>
</feature>
<reference evidence="9" key="1">
    <citation type="journal article" date="2020" name="mSystems">
        <title>Genome- and Community-Level Interaction Insights into Carbon Utilization and Element Cycling Functions of Hydrothermarchaeota in Hydrothermal Sediment.</title>
        <authorList>
            <person name="Zhou Z."/>
            <person name="Liu Y."/>
            <person name="Xu W."/>
            <person name="Pan J."/>
            <person name="Luo Z.H."/>
            <person name="Li M."/>
        </authorList>
    </citation>
    <scope>NUCLEOTIDE SEQUENCE [LARGE SCALE GENOMIC DNA]</scope>
    <source>
        <strain evidence="9">SpSt-186</strain>
    </source>
</reference>
<protein>
    <recommendedName>
        <fullName evidence="7">tRNA-specific adenosine deaminase</fullName>
        <ecNumber evidence="7">3.5.4.33</ecNumber>
    </recommendedName>
</protein>
<dbReference type="InterPro" id="IPR028883">
    <property type="entry name" value="tRNA_aden_deaminase"/>
</dbReference>
<comment type="cofactor">
    <cofactor evidence="7">
        <name>Zn(2+)</name>
        <dbReference type="ChEBI" id="CHEBI:29105"/>
    </cofactor>
    <text evidence="7">Binds 1 zinc ion per subunit.</text>
</comment>
<comment type="similarity">
    <text evidence="7">Belongs to the cytidine and deoxycytidylate deaminase family.</text>
</comment>
<keyword evidence="5 7" id="KW-0862">Zinc</keyword>
<keyword evidence="2 7" id="KW-0819">tRNA processing</keyword>
<dbReference type="FunFam" id="3.40.140.10:FF:000005">
    <property type="entry name" value="tRNA-specific adenosine deaminase"/>
    <property type="match status" value="1"/>
</dbReference>
<accession>A0A7V1ZH39</accession>
<dbReference type="InterPro" id="IPR002125">
    <property type="entry name" value="CMP_dCMP_dom"/>
</dbReference>
<comment type="catalytic activity">
    <reaction evidence="6 7">
        <text>adenosine(34) in tRNA + H2O + H(+) = inosine(34) in tRNA + NH4(+)</text>
        <dbReference type="Rhea" id="RHEA:43168"/>
        <dbReference type="Rhea" id="RHEA-COMP:10373"/>
        <dbReference type="Rhea" id="RHEA-COMP:10374"/>
        <dbReference type="ChEBI" id="CHEBI:15377"/>
        <dbReference type="ChEBI" id="CHEBI:15378"/>
        <dbReference type="ChEBI" id="CHEBI:28938"/>
        <dbReference type="ChEBI" id="CHEBI:74411"/>
        <dbReference type="ChEBI" id="CHEBI:82852"/>
        <dbReference type="EC" id="3.5.4.33"/>
    </reaction>
</comment>
<sequence>MSHASRPYNGAVPAETTPQWVFSEDDRSFMRQALAQAEEAAAGGDVPIGAVVVDATGNVVAAAGNRRERDQDPTAHAELLALREAARRLGSWRLLGCRLYVTVEPCPMCAAACVLARLAQVVYGAPDPKLGFVGSLANLLEDPRLNHKVAWRAGLLADEASALLSRFFANQRSRR</sequence>
<dbReference type="PANTHER" id="PTHR11079:SF202">
    <property type="entry name" value="TRNA-SPECIFIC ADENOSINE DEAMINASE"/>
    <property type="match status" value="1"/>
</dbReference>
<keyword evidence="4 7" id="KW-0378">Hydrolase</keyword>
<evidence type="ECO:0000259" key="8">
    <source>
        <dbReference type="PROSITE" id="PS51747"/>
    </source>
</evidence>
<dbReference type="OrthoDB" id="9802676at2"/>
<evidence type="ECO:0000256" key="1">
    <source>
        <dbReference type="ARBA" id="ARBA00011738"/>
    </source>
</evidence>
<organism evidence="9">
    <name type="scientific">Thermoanaerobaculum aquaticum</name>
    <dbReference type="NCBI Taxonomy" id="1312852"/>
    <lineage>
        <taxon>Bacteria</taxon>
        <taxon>Pseudomonadati</taxon>
        <taxon>Acidobacteriota</taxon>
        <taxon>Thermoanaerobaculia</taxon>
        <taxon>Thermoanaerobaculales</taxon>
        <taxon>Thermoanaerobaculaceae</taxon>
        <taxon>Thermoanaerobaculum</taxon>
    </lineage>
</organism>
<evidence type="ECO:0000256" key="5">
    <source>
        <dbReference type="ARBA" id="ARBA00022833"/>
    </source>
</evidence>
<comment type="function">
    <text evidence="7">Catalyzes the deamination of adenosine to inosine at the wobble position 34 of tRNA(Arg2).</text>
</comment>
<dbReference type="SUPFAM" id="SSF53927">
    <property type="entry name" value="Cytidine deaminase-like"/>
    <property type="match status" value="1"/>
</dbReference>
<evidence type="ECO:0000256" key="6">
    <source>
        <dbReference type="ARBA" id="ARBA00048045"/>
    </source>
</evidence>
<feature type="domain" description="CMP/dCMP-type deaminase" evidence="8">
    <location>
        <begin position="24"/>
        <end position="152"/>
    </location>
</feature>
<comment type="subunit">
    <text evidence="1 7">Homodimer.</text>
</comment>
<feature type="binding site" evidence="7">
    <location>
        <position position="76"/>
    </location>
    <ligand>
        <name>Zn(2+)</name>
        <dbReference type="ChEBI" id="CHEBI:29105"/>
        <note>catalytic</note>
    </ligand>
</feature>
<dbReference type="AlphaFoldDB" id="A0A7V1ZH39"/>
<evidence type="ECO:0000256" key="4">
    <source>
        <dbReference type="ARBA" id="ARBA00022801"/>
    </source>
</evidence>
<evidence type="ECO:0000256" key="7">
    <source>
        <dbReference type="HAMAP-Rule" id="MF_00972"/>
    </source>
</evidence>
<dbReference type="GO" id="GO:0008270">
    <property type="term" value="F:zinc ion binding"/>
    <property type="evidence" value="ECO:0007669"/>
    <property type="project" value="UniProtKB-UniRule"/>
</dbReference>
<dbReference type="EC" id="3.5.4.33" evidence="7"/>
<keyword evidence="3 7" id="KW-0479">Metal-binding</keyword>
<dbReference type="PANTHER" id="PTHR11079">
    <property type="entry name" value="CYTOSINE DEAMINASE FAMILY MEMBER"/>
    <property type="match status" value="1"/>
</dbReference>
<comment type="caution">
    <text evidence="9">The sequence shown here is derived from an EMBL/GenBank/DDBJ whole genome shotgun (WGS) entry which is preliminary data.</text>
</comment>
<dbReference type="Gene3D" id="3.40.140.10">
    <property type="entry name" value="Cytidine Deaminase, domain 2"/>
    <property type="match status" value="1"/>
</dbReference>
<gene>
    <name evidence="7" type="primary">tadA</name>
    <name evidence="9" type="ORF">ENP06_00605</name>
</gene>
<proteinExistence type="inferred from homology"/>
<evidence type="ECO:0000256" key="3">
    <source>
        <dbReference type="ARBA" id="ARBA00022723"/>
    </source>
</evidence>
<dbReference type="GO" id="GO:0002100">
    <property type="term" value="P:tRNA wobble adenosine to inosine editing"/>
    <property type="evidence" value="ECO:0007669"/>
    <property type="project" value="UniProtKB-UniRule"/>
</dbReference>
<dbReference type="HAMAP" id="MF_00972">
    <property type="entry name" value="tRNA_aden_deaminase"/>
    <property type="match status" value="1"/>
</dbReference>
<evidence type="ECO:0000313" key="9">
    <source>
        <dbReference type="EMBL" id="HEQ87898.1"/>
    </source>
</evidence>
<dbReference type="GO" id="GO:0052717">
    <property type="term" value="F:tRNA-specific adenosine-34 deaminase activity"/>
    <property type="evidence" value="ECO:0007669"/>
    <property type="project" value="UniProtKB-UniRule"/>
</dbReference>
<feature type="binding site" evidence="7">
    <location>
        <position position="109"/>
    </location>
    <ligand>
        <name>Zn(2+)</name>
        <dbReference type="ChEBI" id="CHEBI:29105"/>
        <note>catalytic</note>
    </ligand>
</feature>
<feature type="binding site" evidence="7">
    <location>
        <position position="106"/>
    </location>
    <ligand>
        <name>Zn(2+)</name>
        <dbReference type="ChEBI" id="CHEBI:29105"/>
        <note>catalytic</note>
    </ligand>
</feature>
<dbReference type="InterPro" id="IPR016193">
    <property type="entry name" value="Cytidine_deaminase-like"/>
</dbReference>
<dbReference type="CDD" id="cd01285">
    <property type="entry name" value="nucleoside_deaminase"/>
    <property type="match status" value="1"/>
</dbReference>
<name>A0A7V1ZH39_9BACT</name>
<evidence type="ECO:0000256" key="2">
    <source>
        <dbReference type="ARBA" id="ARBA00022694"/>
    </source>
</evidence>
<dbReference type="PROSITE" id="PS51747">
    <property type="entry name" value="CYT_DCMP_DEAMINASES_2"/>
    <property type="match status" value="1"/>
</dbReference>